<dbReference type="Pfam" id="PF01476">
    <property type="entry name" value="LysM"/>
    <property type="match status" value="1"/>
</dbReference>
<dbReference type="Proteomes" id="UP000252733">
    <property type="component" value="Unassembled WGS sequence"/>
</dbReference>
<sequence>MPHYNDVYISQQDFEICMHHGMRYDGFVEGVGYAYSSNFTIPPVHFQKYNPPGRVHDDESFFQNGFIQYLDTSPEMRLMSLKYQHKVKTGDTLTSISAKYGVSIQSIMDANSGIDWEGERRGDRIFAGEELELPNEAKENHSENSKSEGFVSGNPFLRPTVARANFEQRLSAELYSGDNAQSQRGGFGNVVSGVGLGGAVASNIDGTFRLAKSGKFSPGYYASGWKGNQYVKATYSVSKAGARVSTGASILSTGMAYNEILSGNSHATTYADAAIGSIGLSSSLASYYSGTQIPVIGFFVAIYGSARLGWDLGASLAPKYGLINGYYWDRNKHLRPRKSIL</sequence>
<dbReference type="SMART" id="SM00257">
    <property type="entry name" value="LysM"/>
    <property type="match status" value="1"/>
</dbReference>
<evidence type="ECO:0000256" key="1">
    <source>
        <dbReference type="SAM" id="MobiDB-lite"/>
    </source>
</evidence>
<dbReference type="CDD" id="cd00118">
    <property type="entry name" value="LysM"/>
    <property type="match status" value="1"/>
</dbReference>
<comment type="caution">
    <text evidence="3">The sequence shown here is derived from an EMBL/GenBank/DDBJ whole genome shotgun (WGS) entry which is preliminary data.</text>
</comment>
<protein>
    <submittedName>
        <fullName evidence="3">LysM domain-containing protein</fullName>
    </submittedName>
</protein>
<dbReference type="PANTHER" id="PTHR33734">
    <property type="entry name" value="LYSM DOMAIN-CONTAINING GPI-ANCHORED PROTEIN 2"/>
    <property type="match status" value="1"/>
</dbReference>
<feature type="domain" description="LysM" evidence="2">
    <location>
        <begin position="83"/>
        <end position="133"/>
    </location>
</feature>
<dbReference type="InterPro" id="IPR036779">
    <property type="entry name" value="LysM_dom_sf"/>
</dbReference>
<dbReference type="EMBL" id="QPIZ01000004">
    <property type="protein sequence ID" value="RCW38246.1"/>
    <property type="molecule type" value="Genomic_DNA"/>
</dbReference>
<dbReference type="AlphaFoldDB" id="A0A368VAV9"/>
<dbReference type="SUPFAM" id="SSF54106">
    <property type="entry name" value="LysM domain"/>
    <property type="match status" value="1"/>
</dbReference>
<dbReference type="PROSITE" id="PS51782">
    <property type="entry name" value="LYSM"/>
    <property type="match status" value="1"/>
</dbReference>
<reference evidence="3 4" key="1">
    <citation type="submission" date="2018-07" db="EMBL/GenBank/DDBJ databases">
        <title>Freshwater and sediment microbial communities from various areas in North America, analyzing microbe dynamics in response to fracking.</title>
        <authorList>
            <person name="Lamendella R."/>
        </authorList>
    </citation>
    <scope>NUCLEOTIDE SEQUENCE [LARGE SCALE GENOMIC DNA]</scope>
    <source>
        <strain evidence="3 4">160A</strain>
    </source>
</reference>
<feature type="region of interest" description="Disordered" evidence="1">
    <location>
        <begin position="131"/>
        <end position="153"/>
    </location>
</feature>
<organism evidence="3 4">
    <name type="scientific">Marinilabilia salmonicolor</name>
    <dbReference type="NCBI Taxonomy" id="989"/>
    <lineage>
        <taxon>Bacteria</taxon>
        <taxon>Pseudomonadati</taxon>
        <taxon>Bacteroidota</taxon>
        <taxon>Bacteroidia</taxon>
        <taxon>Marinilabiliales</taxon>
        <taxon>Marinilabiliaceae</taxon>
        <taxon>Marinilabilia</taxon>
    </lineage>
</organism>
<keyword evidence="4" id="KW-1185">Reference proteome</keyword>
<accession>A0A368VAV9</accession>
<evidence type="ECO:0000313" key="4">
    <source>
        <dbReference type="Proteomes" id="UP000252733"/>
    </source>
</evidence>
<feature type="compositionally biased region" description="Basic and acidic residues" evidence="1">
    <location>
        <begin position="135"/>
        <end position="146"/>
    </location>
</feature>
<dbReference type="PANTHER" id="PTHR33734:SF22">
    <property type="entry name" value="MEMBRANE-BOUND LYTIC MUREIN TRANSGLYCOSYLASE D"/>
    <property type="match status" value="1"/>
</dbReference>
<dbReference type="RefSeq" id="WP_114436476.1">
    <property type="nucleotide sequence ID" value="NZ_QPIZ01000004.1"/>
</dbReference>
<proteinExistence type="predicted"/>
<dbReference type="Gene3D" id="3.10.350.10">
    <property type="entry name" value="LysM domain"/>
    <property type="match status" value="1"/>
</dbReference>
<evidence type="ECO:0000259" key="2">
    <source>
        <dbReference type="PROSITE" id="PS51782"/>
    </source>
</evidence>
<gene>
    <name evidence="3" type="ORF">DFO77_1042</name>
</gene>
<dbReference type="InterPro" id="IPR018392">
    <property type="entry name" value="LysM"/>
</dbReference>
<name>A0A368VAV9_9BACT</name>
<evidence type="ECO:0000313" key="3">
    <source>
        <dbReference type="EMBL" id="RCW38246.1"/>
    </source>
</evidence>